<organism evidence="5 6">
    <name type="scientific">Roseibium aestuarii</name>
    <dbReference type="NCBI Taxonomy" id="2600299"/>
    <lineage>
        <taxon>Bacteria</taxon>
        <taxon>Pseudomonadati</taxon>
        <taxon>Pseudomonadota</taxon>
        <taxon>Alphaproteobacteria</taxon>
        <taxon>Hyphomicrobiales</taxon>
        <taxon>Stappiaceae</taxon>
        <taxon>Roseibium</taxon>
    </lineage>
</organism>
<keyword evidence="6" id="KW-1185">Reference proteome</keyword>
<dbReference type="PANTHER" id="PTHR30036:SF7">
    <property type="entry name" value="ABC TRANSPORTER PERIPLASMIC-BINDING PROTEIN YPHF"/>
    <property type="match status" value="1"/>
</dbReference>
<dbReference type="EMBL" id="JBHUFA010000001">
    <property type="protein sequence ID" value="MFD1693924.1"/>
    <property type="molecule type" value="Genomic_DNA"/>
</dbReference>
<feature type="signal peptide" evidence="3">
    <location>
        <begin position="1"/>
        <end position="19"/>
    </location>
</feature>
<dbReference type="PANTHER" id="PTHR30036">
    <property type="entry name" value="D-XYLOSE-BINDING PERIPLASMIC PROTEIN"/>
    <property type="match status" value="1"/>
</dbReference>
<sequence>MKLTAAAGLTLAAIGGTQAADMPAPFDKPAEVKIALVRYLSTGDFFQSYLSGVEKQAAALGVDLRVLDSRQDAALQADMVDQAIALGVNGIIIQHGLTESMKAAAQRAVDAGIKVVAFDVDVENDAVPQIEQSDYLLGKMALDQAIEDNGASFTAGYVYVPGIAPLDRRDVAWKEIKAANPGIQEAAMFGTLDNPIANSVANQARSVLQANPNITVMFAPFDEFAKGVKIAVDEAGLNQDIDIYSADVSTADISAMREPDSAWVATVATNPAVVGEVCVRTLALMLAGEKTEKQVVVPPTLITQAFLNENDVKNMEELGAKMPQFQHADVSVAEWIPLPAR</sequence>
<comment type="subcellular location">
    <subcellularLocation>
        <location evidence="1">Periplasm</location>
    </subcellularLocation>
</comment>
<reference evidence="6" key="1">
    <citation type="journal article" date="2019" name="Int. J. Syst. Evol. Microbiol.">
        <title>The Global Catalogue of Microorganisms (GCM) 10K type strain sequencing project: providing services to taxonomists for standard genome sequencing and annotation.</title>
        <authorList>
            <consortium name="The Broad Institute Genomics Platform"/>
            <consortium name="The Broad Institute Genome Sequencing Center for Infectious Disease"/>
            <person name="Wu L."/>
            <person name="Ma J."/>
        </authorList>
    </citation>
    <scope>NUCLEOTIDE SEQUENCE [LARGE SCALE GENOMIC DNA]</scope>
    <source>
        <strain evidence="6">JCM 3369</strain>
    </source>
</reference>
<keyword evidence="3" id="KW-0732">Signal</keyword>
<dbReference type="Pfam" id="PF13407">
    <property type="entry name" value="Peripla_BP_4"/>
    <property type="match status" value="1"/>
</dbReference>
<dbReference type="InterPro" id="IPR025997">
    <property type="entry name" value="SBP_2_dom"/>
</dbReference>
<dbReference type="SUPFAM" id="SSF53822">
    <property type="entry name" value="Periplasmic binding protein-like I"/>
    <property type="match status" value="1"/>
</dbReference>
<evidence type="ECO:0000256" key="3">
    <source>
        <dbReference type="SAM" id="SignalP"/>
    </source>
</evidence>
<gene>
    <name evidence="5" type="ORF">ACFSC7_00190</name>
</gene>
<dbReference type="InterPro" id="IPR028082">
    <property type="entry name" value="Peripla_BP_I"/>
</dbReference>
<feature type="domain" description="Periplasmic binding protein" evidence="4">
    <location>
        <begin position="34"/>
        <end position="290"/>
    </location>
</feature>
<evidence type="ECO:0000259" key="4">
    <source>
        <dbReference type="Pfam" id="PF13407"/>
    </source>
</evidence>
<proteinExistence type="inferred from homology"/>
<evidence type="ECO:0000256" key="1">
    <source>
        <dbReference type="ARBA" id="ARBA00004418"/>
    </source>
</evidence>
<dbReference type="Gene3D" id="3.40.50.2300">
    <property type="match status" value="2"/>
</dbReference>
<comment type="caution">
    <text evidence="5">The sequence shown here is derived from an EMBL/GenBank/DDBJ whole genome shotgun (WGS) entry which is preliminary data.</text>
</comment>
<feature type="chain" id="PRO_5045576019" evidence="3">
    <location>
        <begin position="20"/>
        <end position="341"/>
    </location>
</feature>
<accession>A0ABW4JPB9</accession>
<dbReference type="RefSeq" id="WP_244304766.1">
    <property type="nucleotide sequence ID" value="NZ_JBHUFA010000001.1"/>
</dbReference>
<evidence type="ECO:0000313" key="5">
    <source>
        <dbReference type="EMBL" id="MFD1693924.1"/>
    </source>
</evidence>
<evidence type="ECO:0000256" key="2">
    <source>
        <dbReference type="ARBA" id="ARBA00007639"/>
    </source>
</evidence>
<dbReference type="InterPro" id="IPR050555">
    <property type="entry name" value="Bact_Solute-Bind_Prot2"/>
</dbReference>
<evidence type="ECO:0000313" key="6">
    <source>
        <dbReference type="Proteomes" id="UP001597327"/>
    </source>
</evidence>
<dbReference type="Proteomes" id="UP001597327">
    <property type="component" value="Unassembled WGS sequence"/>
</dbReference>
<protein>
    <submittedName>
        <fullName evidence="5">Substrate-binding domain-containing protein</fullName>
    </submittedName>
</protein>
<name>A0ABW4JPB9_9HYPH</name>
<comment type="similarity">
    <text evidence="2">Belongs to the bacterial solute-binding protein 2 family.</text>
</comment>